<dbReference type="InterPro" id="IPR010982">
    <property type="entry name" value="Lambda_DNA-bd_dom_sf"/>
</dbReference>
<reference evidence="2 3" key="1">
    <citation type="submission" date="2017-07" db="EMBL/GenBank/DDBJ databases">
        <title>Genomes of Fischerella (Mastigocladus) sp. strains.</title>
        <authorList>
            <person name="Miller S.R."/>
        </authorList>
    </citation>
    <scope>NUCLEOTIDE SEQUENCE [LARGE SCALE GENOMIC DNA]</scope>
    <source>
        <strain evidence="2 3">CCMEE 5268</strain>
    </source>
</reference>
<dbReference type="Pfam" id="PF01381">
    <property type="entry name" value="HTH_3"/>
    <property type="match status" value="1"/>
</dbReference>
<dbReference type="Gene3D" id="1.10.260.40">
    <property type="entry name" value="lambda repressor-like DNA-binding domains"/>
    <property type="match status" value="1"/>
</dbReference>
<dbReference type="SMART" id="SM00530">
    <property type="entry name" value="HTH_XRE"/>
    <property type="match status" value="1"/>
</dbReference>
<dbReference type="RefSeq" id="WP_102172826.1">
    <property type="nucleotide sequence ID" value="NZ_NMQA01000127.1"/>
</dbReference>
<accession>A0A2N6KGB6</accession>
<protein>
    <submittedName>
        <fullName evidence="2">Transcriptional regulator</fullName>
    </submittedName>
</protein>
<proteinExistence type="predicted"/>
<dbReference type="AlphaFoldDB" id="A0A2N6KGB6"/>
<dbReference type="PROSITE" id="PS50943">
    <property type="entry name" value="HTH_CROC1"/>
    <property type="match status" value="1"/>
</dbReference>
<evidence type="ECO:0000313" key="3">
    <source>
        <dbReference type="Proteomes" id="UP000235025"/>
    </source>
</evidence>
<gene>
    <name evidence="2" type="ORF">CEN50_11875</name>
</gene>
<organism evidence="2 3">
    <name type="scientific">Fischerella thermalis CCMEE 5268</name>
    <dbReference type="NCBI Taxonomy" id="2019662"/>
    <lineage>
        <taxon>Bacteria</taxon>
        <taxon>Bacillati</taxon>
        <taxon>Cyanobacteriota</taxon>
        <taxon>Cyanophyceae</taxon>
        <taxon>Nostocales</taxon>
        <taxon>Hapalosiphonaceae</taxon>
        <taxon>Fischerella</taxon>
    </lineage>
</organism>
<evidence type="ECO:0000259" key="1">
    <source>
        <dbReference type="PROSITE" id="PS50943"/>
    </source>
</evidence>
<comment type="caution">
    <text evidence="2">The sequence shown here is derived from an EMBL/GenBank/DDBJ whole genome shotgun (WGS) entry which is preliminary data.</text>
</comment>
<dbReference type="Proteomes" id="UP000235025">
    <property type="component" value="Unassembled WGS sequence"/>
</dbReference>
<evidence type="ECO:0000313" key="2">
    <source>
        <dbReference type="EMBL" id="PLZ98306.1"/>
    </source>
</evidence>
<feature type="domain" description="HTH cro/C1-type" evidence="1">
    <location>
        <begin position="43"/>
        <end position="96"/>
    </location>
</feature>
<sequence length="105" mass="11481">MDNAKRERLEAKGWKVGTVTEFLELSPEEVALIDIKLALSQSLKERRQKLMTQAELAAKLQSSQPRIAKAENGDASVSIELLVKAMLATGATPKDIAQAIARVDH</sequence>
<dbReference type="SUPFAM" id="SSF47413">
    <property type="entry name" value="lambda repressor-like DNA-binding domains"/>
    <property type="match status" value="1"/>
</dbReference>
<dbReference type="InterPro" id="IPR001387">
    <property type="entry name" value="Cro/C1-type_HTH"/>
</dbReference>
<dbReference type="EMBL" id="NMQA01000127">
    <property type="protein sequence ID" value="PLZ98306.1"/>
    <property type="molecule type" value="Genomic_DNA"/>
</dbReference>
<dbReference type="CDD" id="cd00093">
    <property type="entry name" value="HTH_XRE"/>
    <property type="match status" value="1"/>
</dbReference>
<dbReference type="GO" id="GO:0003677">
    <property type="term" value="F:DNA binding"/>
    <property type="evidence" value="ECO:0007669"/>
    <property type="project" value="InterPro"/>
</dbReference>
<name>A0A2N6KGB6_9CYAN</name>